<dbReference type="AlphaFoldDB" id="A0AAX3EFS5"/>
<evidence type="ECO:0000313" key="2">
    <source>
        <dbReference type="Proteomes" id="UP001163293"/>
    </source>
</evidence>
<evidence type="ECO:0000313" key="1">
    <source>
        <dbReference type="EMBL" id="UYV96829.1"/>
    </source>
</evidence>
<organism evidence="1 2">
    <name type="scientific">Paenarthrobacter ureafaciens</name>
    <dbReference type="NCBI Taxonomy" id="37931"/>
    <lineage>
        <taxon>Bacteria</taxon>
        <taxon>Bacillati</taxon>
        <taxon>Actinomycetota</taxon>
        <taxon>Actinomycetes</taxon>
        <taxon>Micrococcales</taxon>
        <taxon>Micrococcaceae</taxon>
        <taxon>Paenarthrobacter</taxon>
    </lineage>
</organism>
<accession>A0AAX3EFS5</accession>
<proteinExistence type="predicted"/>
<gene>
    <name evidence="1" type="ORF">NL394_17525</name>
</gene>
<evidence type="ECO:0008006" key="3">
    <source>
        <dbReference type="Google" id="ProtNLM"/>
    </source>
</evidence>
<dbReference type="RefSeq" id="WP_264398678.1">
    <property type="nucleotide sequence ID" value="NZ_CP101180.1"/>
</dbReference>
<dbReference type="EMBL" id="CP101185">
    <property type="protein sequence ID" value="UYV96829.1"/>
    <property type="molecule type" value="Genomic_DNA"/>
</dbReference>
<protein>
    <recommendedName>
        <fullName evidence="3">Transposase</fullName>
    </recommendedName>
</protein>
<name>A0AAX3EFS5_PAEUR</name>
<dbReference type="Proteomes" id="UP001163293">
    <property type="component" value="Chromosome"/>
</dbReference>
<sequence>MKPAHLIEEIEWQFAQGQSSHTAMTVAGYKHEQTLARWLRRHNRPHLAIRFEENN</sequence>
<reference evidence="1" key="1">
    <citation type="submission" date="2022-07" db="EMBL/GenBank/DDBJ databases">
        <authorList>
            <person name="Wu T."/>
        </authorList>
    </citation>
    <scope>NUCLEOTIDE SEQUENCE</scope>
    <source>
        <strain evidence="1">SD-1</strain>
    </source>
</reference>
<keyword evidence="2" id="KW-1185">Reference proteome</keyword>